<feature type="signal peptide" evidence="1">
    <location>
        <begin position="1"/>
        <end position="28"/>
    </location>
</feature>
<name>A0A1I7NRX0_9HYPH</name>
<proteinExistence type="predicted"/>
<sequence length="122" mass="14105">MQKQSGRLRLRTLIYSIFAGTLASAALAGPLALDPRSPGSSGDSPVQLAHGFHCRPMVGWDPRFGVYRLHRHPAICRDQHRCLRVMYRCNLVMGRGWEAWSYERWGFDNWRYDKCMLNEGCY</sequence>
<reference evidence="3" key="1">
    <citation type="submission" date="2016-10" db="EMBL/GenBank/DDBJ databases">
        <authorList>
            <person name="Varghese N."/>
            <person name="Submissions S."/>
        </authorList>
    </citation>
    <scope>NUCLEOTIDE SEQUENCE [LARGE SCALE GENOMIC DNA]</scope>
    <source>
        <strain evidence="3">DSM 1565</strain>
    </source>
</reference>
<keyword evidence="1" id="KW-0732">Signal</keyword>
<accession>A0A1I7NRX0</accession>
<evidence type="ECO:0000313" key="3">
    <source>
        <dbReference type="Proteomes" id="UP000199423"/>
    </source>
</evidence>
<dbReference type="EMBL" id="FPCH01000003">
    <property type="protein sequence ID" value="SFV37348.1"/>
    <property type="molecule type" value="Genomic_DNA"/>
</dbReference>
<keyword evidence="3" id="KW-1185">Reference proteome</keyword>
<organism evidence="2 3">
    <name type="scientific">Hyphomicrobium facile</name>
    <dbReference type="NCBI Taxonomy" id="51670"/>
    <lineage>
        <taxon>Bacteria</taxon>
        <taxon>Pseudomonadati</taxon>
        <taxon>Pseudomonadota</taxon>
        <taxon>Alphaproteobacteria</taxon>
        <taxon>Hyphomicrobiales</taxon>
        <taxon>Hyphomicrobiaceae</taxon>
        <taxon>Hyphomicrobium</taxon>
    </lineage>
</organism>
<evidence type="ECO:0008006" key="4">
    <source>
        <dbReference type="Google" id="ProtNLM"/>
    </source>
</evidence>
<evidence type="ECO:0000313" key="2">
    <source>
        <dbReference type="EMBL" id="SFV37348.1"/>
    </source>
</evidence>
<feature type="chain" id="PRO_5011642599" description="Secreted protein" evidence="1">
    <location>
        <begin position="29"/>
        <end position="122"/>
    </location>
</feature>
<gene>
    <name evidence="2" type="ORF">SAMN04488557_3117</name>
</gene>
<evidence type="ECO:0000256" key="1">
    <source>
        <dbReference type="SAM" id="SignalP"/>
    </source>
</evidence>
<dbReference type="AlphaFoldDB" id="A0A1I7NRX0"/>
<protein>
    <recommendedName>
        <fullName evidence="4">Secreted protein</fullName>
    </recommendedName>
</protein>
<dbReference type="Proteomes" id="UP000199423">
    <property type="component" value="Unassembled WGS sequence"/>
</dbReference>